<organism evidence="9 10">
    <name type="scientific">Seiridium unicorne</name>
    <dbReference type="NCBI Taxonomy" id="138068"/>
    <lineage>
        <taxon>Eukaryota</taxon>
        <taxon>Fungi</taxon>
        <taxon>Dikarya</taxon>
        <taxon>Ascomycota</taxon>
        <taxon>Pezizomycotina</taxon>
        <taxon>Sordariomycetes</taxon>
        <taxon>Xylariomycetidae</taxon>
        <taxon>Amphisphaeriales</taxon>
        <taxon>Sporocadaceae</taxon>
        <taxon>Seiridium</taxon>
    </lineage>
</organism>
<dbReference type="Gene3D" id="1.20.120.1780">
    <property type="entry name" value="UbiA prenyltransferase"/>
    <property type="match status" value="1"/>
</dbReference>
<feature type="transmembrane region" description="Helical" evidence="8">
    <location>
        <begin position="154"/>
        <end position="170"/>
    </location>
</feature>
<feature type="transmembrane region" description="Helical" evidence="8">
    <location>
        <begin position="54"/>
        <end position="72"/>
    </location>
</feature>
<comment type="function">
    <text evidence="8">Catalyzes the prenylation of para-hydroxybenzoate (PHB) with an all-trans polyprenyl group. Mediates the second step in the final reaction sequence of coenzyme Q (CoQ) biosynthesis, which is the condensation of the polyisoprenoid side chain with PHB, generating the first membrane-bound Q intermediate.</text>
</comment>
<evidence type="ECO:0000256" key="8">
    <source>
        <dbReference type="HAMAP-Rule" id="MF_03189"/>
    </source>
</evidence>
<keyword evidence="6 8" id="KW-1133">Transmembrane helix</keyword>
<evidence type="ECO:0000256" key="6">
    <source>
        <dbReference type="ARBA" id="ARBA00022989"/>
    </source>
</evidence>
<name>A0ABR2UL22_9PEZI</name>
<keyword evidence="10" id="KW-1185">Reference proteome</keyword>
<evidence type="ECO:0000256" key="3">
    <source>
        <dbReference type="ARBA" id="ARBA00005985"/>
    </source>
</evidence>
<accession>A0ABR2UL22</accession>
<evidence type="ECO:0000256" key="4">
    <source>
        <dbReference type="ARBA" id="ARBA00022679"/>
    </source>
</evidence>
<feature type="transmembrane region" description="Helical" evidence="8">
    <location>
        <begin position="177"/>
        <end position="196"/>
    </location>
</feature>
<feature type="transmembrane region" description="Helical" evidence="8">
    <location>
        <begin position="208"/>
        <end position="227"/>
    </location>
</feature>
<dbReference type="Proteomes" id="UP001408356">
    <property type="component" value="Unassembled WGS sequence"/>
</dbReference>
<dbReference type="PANTHER" id="PTHR11048:SF39">
    <property type="entry name" value="POLYPRENYL TRANSFERASE AUSN"/>
    <property type="match status" value="1"/>
</dbReference>
<dbReference type="InterPro" id="IPR039653">
    <property type="entry name" value="Prenyltransferase"/>
</dbReference>
<gene>
    <name evidence="9" type="ORF">SUNI508_10666</name>
</gene>
<proteinExistence type="inferred from homology"/>
<feature type="transmembrane region" description="Helical" evidence="8">
    <location>
        <begin position="127"/>
        <end position="148"/>
    </location>
</feature>
<reference evidence="9 10" key="1">
    <citation type="journal article" date="2024" name="J. Plant Pathol.">
        <title>Sequence and assembly of the genome of Seiridium unicorne, isolate CBS 538.82, causal agent of cypress canker disease.</title>
        <authorList>
            <person name="Scali E."/>
            <person name="Rocca G.D."/>
            <person name="Danti R."/>
            <person name="Garbelotto M."/>
            <person name="Barberini S."/>
            <person name="Baroncelli R."/>
            <person name="Emiliani G."/>
        </authorList>
    </citation>
    <scope>NUCLEOTIDE SEQUENCE [LARGE SCALE GENOMIC DNA]</scope>
    <source>
        <strain evidence="9 10">BM-138-508</strain>
    </source>
</reference>
<keyword evidence="8" id="KW-0831">Ubiquinone biosynthesis</keyword>
<feature type="transmembrane region" description="Helical" evidence="8">
    <location>
        <begin position="276"/>
        <end position="295"/>
    </location>
</feature>
<evidence type="ECO:0000313" key="10">
    <source>
        <dbReference type="Proteomes" id="UP001408356"/>
    </source>
</evidence>
<evidence type="ECO:0000256" key="5">
    <source>
        <dbReference type="ARBA" id="ARBA00022692"/>
    </source>
</evidence>
<dbReference type="EC" id="2.5.1.39" evidence="8"/>
<dbReference type="InterPro" id="IPR000537">
    <property type="entry name" value="UbiA_prenyltransferase"/>
</dbReference>
<dbReference type="InterPro" id="IPR006370">
    <property type="entry name" value="HB_polyprenyltransferase-like"/>
</dbReference>
<comment type="similarity">
    <text evidence="3 8">Belongs to the UbiA prenyltransferase family.</text>
</comment>
<dbReference type="InterPro" id="IPR044878">
    <property type="entry name" value="UbiA_sf"/>
</dbReference>
<keyword evidence="8" id="KW-0999">Mitochondrion inner membrane</keyword>
<feature type="transmembrane region" description="Helical" evidence="8">
    <location>
        <begin position="252"/>
        <end position="270"/>
    </location>
</feature>
<comment type="pathway">
    <text evidence="2">Secondary metabolite biosynthesis; terpenoid biosynthesis.</text>
</comment>
<keyword evidence="4 8" id="KW-0808">Transferase</keyword>
<comment type="catalytic activity">
    <reaction evidence="8">
        <text>an all-trans-polyprenyl diphosphate + 4-hydroxybenzoate = a 4-hydroxy-3-(all-trans-polyprenyl)benzoate + diphosphate</text>
        <dbReference type="Rhea" id="RHEA:44504"/>
        <dbReference type="Rhea" id="RHEA-COMP:9514"/>
        <dbReference type="Rhea" id="RHEA-COMP:9564"/>
        <dbReference type="ChEBI" id="CHEBI:17879"/>
        <dbReference type="ChEBI" id="CHEBI:33019"/>
        <dbReference type="ChEBI" id="CHEBI:58914"/>
        <dbReference type="ChEBI" id="CHEBI:78396"/>
        <dbReference type="EC" id="2.5.1.39"/>
    </reaction>
</comment>
<dbReference type="EMBL" id="JARVKF010000419">
    <property type="protein sequence ID" value="KAK9415061.1"/>
    <property type="molecule type" value="Genomic_DNA"/>
</dbReference>
<keyword evidence="8" id="KW-0496">Mitochondrion</keyword>
<keyword evidence="5 8" id="KW-0812">Transmembrane</keyword>
<sequence>MTKSNTVIDKESANGNSKVPLSQQYGGIHVGGWVNLLPKLWVPYVQLARLSPPAALFLIYFPHFFGVLHAANTHNLPWPEVRRAAAMLLGGSFFFSNAAHAWNDLIDAPIDAKIARTKNRPIVRGAISRRAAFLFTVSQAVGAAGFLLFLNVDAAKAAAVTIIGTTYYPWAKRHTNFPQVILGFCLAWGIMVGNAATGVENPWTDPAALLLVLASTTWTVIYDTIYAHQDIKDDIKIGVKSLAVLLQNRTKALLWSLLALMITSLIAYGQLAETSIIYYLITVGGCCSSLGAMIANVELKEEASCWWWFSVGFWFTGLSIALGMAQQYLLADHYEIG</sequence>
<dbReference type="HAMAP" id="MF_01635">
    <property type="entry name" value="UbiA"/>
    <property type="match status" value="1"/>
</dbReference>
<keyword evidence="8" id="KW-0414">Isoprene biosynthesis</keyword>
<comment type="pathway">
    <text evidence="8">Cofactor biosynthesis; ubiquinone biosynthesis.</text>
</comment>
<dbReference type="Pfam" id="PF01040">
    <property type="entry name" value="UbiA"/>
    <property type="match status" value="1"/>
</dbReference>
<dbReference type="PANTHER" id="PTHR11048">
    <property type="entry name" value="PRENYLTRANSFERASES"/>
    <property type="match status" value="1"/>
</dbReference>
<feature type="transmembrane region" description="Helical" evidence="8">
    <location>
        <begin position="84"/>
        <end position="106"/>
    </location>
</feature>
<evidence type="ECO:0000313" key="9">
    <source>
        <dbReference type="EMBL" id="KAK9415061.1"/>
    </source>
</evidence>
<comment type="caution">
    <text evidence="9">The sequence shown here is derived from an EMBL/GenBank/DDBJ whole genome shotgun (WGS) entry which is preliminary data.</text>
</comment>
<dbReference type="Gene3D" id="1.10.357.140">
    <property type="entry name" value="UbiA prenyltransferase"/>
    <property type="match status" value="1"/>
</dbReference>
<dbReference type="CDD" id="cd13959">
    <property type="entry name" value="PT_UbiA_COQ2"/>
    <property type="match status" value="1"/>
</dbReference>
<evidence type="ECO:0000256" key="1">
    <source>
        <dbReference type="ARBA" id="ARBA00004141"/>
    </source>
</evidence>
<feature type="transmembrane region" description="Helical" evidence="8">
    <location>
        <begin position="307"/>
        <end position="329"/>
    </location>
</feature>
<protein>
    <recommendedName>
        <fullName evidence="8">4-hydroxybenzoate polyprenyltransferase, mitochondrial</fullName>
        <shortName evidence="8">4-HB polyprenyltransferase</shortName>
        <ecNumber evidence="8">2.5.1.39</ecNumber>
    </recommendedName>
    <alternativeName>
        <fullName evidence="8">Para-hydroxybenzoate--polyprenyltransferase</fullName>
        <shortName evidence="8">PHB:PPT</shortName>
        <shortName evidence="8">PHB:polyprenyltransferase</shortName>
    </alternativeName>
</protein>
<evidence type="ECO:0000256" key="2">
    <source>
        <dbReference type="ARBA" id="ARBA00004721"/>
    </source>
</evidence>
<keyword evidence="7 8" id="KW-0472">Membrane</keyword>
<comment type="cofactor">
    <cofactor evidence="8">
        <name>Mg(2+)</name>
        <dbReference type="ChEBI" id="CHEBI:18420"/>
    </cofactor>
</comment>
<evidence type="ECO:0000256" key="7">
    <source>
        <dbReference type="ARBA" id="ARBA00023136"/>
    </source>
</evidence>
<comment type="subcellular location">
    <subcellularLocation>
        <location evidence="1">Membrane</location>
        <topology evidence="1">Multi-pass membrane protein</topology>
    </subcellularLocation>
    <subcellularLocation>
        <location evidence="8">Mitochondrion inner membrane</location>
        <topology evidence="8">Multi-pass membrane protein</topology>
        <orientation evidence="8">Matrix side</orientation>
    </subcellularLocation>
</comment>